<evidence type="ECO:0000256" key="8">
    <source>
        <dbReference type="RuleBase" id="RU000304"/>
    </source>
</evidence>
<dbReference type="SUPFAM" id="SSF56112">
    <property type="entry name" value="Protein kinase-like (PK-like)"/>
    <property type="match status" value="1"/>
</dbReference>
<keyword evidence="1 8" id="KW-0723">Serine/threonine-protein kinase</keyword>
<dbReference type="PROSITE" id="PS50011">
    <property type="entry name" value="PROTEIN_KINASE_DOM"/>
    <property type="match status" value="1"/>
</dbReference>
<feature type="binding site" evidence="7">
    <location>
        <position position="184"/>
    </location>
    <ligand>
        <name>ATP</name>
        <dbReference type="ChEBI" id="CHEBI:30616"/>
    </ligand>
</feature>
<evidence type="ECO:0000256" key="10">
    <source>
        <dbReference type="SAM" id="MobiDB-lite"/>
    </source>
</evidence>
<reference evidence="12 13" key="2">
    <citation type="submission" date="2019-11" db="EMBL/GenBank/DDBJ databases">
        <authorList>
            <person name="Lu H."/>
        </authorList>
    </citation>
    <scope>NUCLEOTIDE SEQUENCE [LARGE SCALE GENOMIC DNA]</scope>
    <source>
        <strain evidence="12 13">FIM1</strain>
    </source>
</reference>
<feature type="coiled-coil region" evidence="9">
    <location>
        <begin position="454"/>
        <end position="482"/>
    </location>
</feature>
<evidence type="ECO:0000256" key="4">
    <source>
        <dbReference type="ARBA" id="ARBA00022777"/>
    </source>
</evidence>
<dbReference type="InterPro" id="IPR050915">
    <property type="entry name" value="MAP_kinase_kinase"/>
</dbReference>
<dbReference type="GO" id="GO:0016301">
    <property type="term" value="F:kinase activity"/>
    <property type="evidence" value="ECO:0007669"/>
    <property type="project" value="UniProtKB-KW"/>
</dbReference>
<feature type="region of interest" description="Disordered" evidence="10">
    <location>
        <begin position="1"/>
        <end position="64"/>
    </location>
</feature>
<dbReference type="EMBL" id="CP015061">
    <property type="protein sequence ID" value="QGN18229.1"/>
    <property type="molecule type" value="Genomic_DNA"/>
</dbReference>
<evidence type="ECO:0000256" key="5">
    <source>
        <dbReference type="ARBA" id="ARBA00022840"/>
    </source>
</evidence>
<comment type="similarity">
    <text evidence="6">Belongs to the protein kinase superfamily. STE Ser/Thr protein kinase family. MAP kinase kinase subfamily.</text>
</comment>
<keyword evidence="2" id="KW-0808">Transferase</keyword>
<name>A0ABX6F0V6_KLUMA</name>
<evidence type="ECO:0000256" key="6">
    <source>
        <dbReference type="ARBA" id="ARBA00038035"/>
    </source>
</evidence>
<evidence type="ECO:0000256" key="2">
    <source>
        <dbReference type="ARBA" id="ARBA00022679"/>
    </source>
</evidence>
<gene>
    <name evidence="12" type="primary">STE7</name>
    <name evidence="12" type="ORF">FIM1_4554</name>
</gene>
<evidence type="ECO:0000313" key="13">
    <source>
        <dbReference type="Proteomes" id="UP000422736"/>
    </source>
</evidence>
<sequence length="494" mass="54337">MAVEVLSQEVSGGPDTSNLFRPKTLKRKNLKHLTLQPAASGDDSPKAGSTSPLEGSVGSNVTRKQPTLEAIASLNRDTSLQSISVLPGSSSASDMSSITSGTTPTMPMAMGAAVSVSAANAGSGMAQNQDETATLTTQIARLSLTPENGIQLENLVRLSKIGAGNSGTVVKTLHVPDSSIIAKKTIPVENKEVLKNQLVRELTIMKNVKAHDNIVGFYGAFYDPSTTNEIVILMEYMDCGSLDKILTVYRSDCQRKNLPISCKTSWFNEMTLSRISYCVLNGLIYLYDNYKIIHRDIKPSNILISSKGSVKICDFGVSTTLINSLADTFVGTSTYMSPERIQGGRYTTKGDVWSLGLMIIELSTGEFPLGGHHDTPEGILDLLQRIVNEPAPRLPKHEHFSIQMTDFVNRCCIKEERGRSSLKELICHDFICKYNTRDTIAKEFRHWCKKVKKRIKEDKMIKREESERNKAEKRQLEKAALAVTAARSSGSVRR</sequence>
<dbReference type="Gene3D" id="1.10.510.10">
    <property type="entry name" value="Transferase(Phosphotransferase) domain 1"/>
    <property type="match status" value="1"/>
</dbReference>
<dbReference type="Proteomes" id="UP000422736">
    <property type="component" value="Chromosome 7"/>
</dbReference>
<dbReference type="PANTHER" id="PTHR47448:SF1">
    <property type="entry name" value="SERINE_THREONINE-PROTEIN KINASE STE7 HOMOLOG"/>
    <property type="match status" value="1"/>
</dbReference>
<evidence type="ECO:0000256" key="3">
    <source>
        <dbReference type="ARBA" id="ARBA00022741"/>
    </source>
</evidence>
<keyword evidence="13" id="KW-1185">Reference proteome</keyword>
<dbReference type="InterPro" id="IPR000719">
    <property type="entry name" value="Prot_kinase_dom"/>
</dbReference>
<evidence type="ECO:0000256" key="7">
    <source>
        <dbReference type="PROSITE-ProRule" id="PRU10141"/>
    </source>
</evidence>
<dbReference type="PROSITE" id="PS00107">
    <property type="entry name" value="PROTEIN_KINASE_ATP"/>
    <property type="match status" value="1"/>
</dbReference>
<accession>A0ABX6F0V6</accession>
<dbReference type="PANTHER" id="PTHR47448">
    <property type="entry name" value="DUAL SPECIFICITY MITOGEN-ACTIVATED PROTEIN KINASE KINASE DSOR1-LIKE PROTEIN"/>
    <property type="match status" value="1"/>
</dbReference>
<evidence type="ECO:0000313" key="12">
    <source>
        <dbReference type="EMBL" id="QGN18229.1"/>
    </source>
</evidence>
<keyword evidence="3 7" id="KW-0547">Nucleotide-binding</keyword>
<evidence type="ECO:0000256" key="9">
    <source>
        <dbReference type="SAM" id="Coils"/>
    </source>
</evidence>
<dbReference type="PROSITE" id="PS00108">
    <property type="entry name" value="PROTEIN_KINASE_ST"/>
    <property type="match status" value="1"/>
</dbReference>
<dbReference type="SMART" id="SM00220">
    <property type="entry name" value="S_TKc"/>
    <property type="match status" value="1"/>
</dbReference>
<proteinExistence type="inferred from homology"/>
<protein>
    <submittedName>
        <fullName evidence="12">Serine/threonine-protein kinase STE7</fullName>
    </submittedName>
</protein>
<feature type="domain" description="Protein kinase" evidence="11">
    <location>
        <begin position="155"/>
        <end position="431"/>
    </location>
</feature>
<dbReference type="Gene3D" id="3.30.200.20">
    <property type="entry name" value="Phosphorylase Kinase, domain 1"/>
    <property type="match status" value="1"/>
</dbReference>
<feature type="compositionally biased region" description="Polar residues" evidence="10">
    <location>
        <begin position="8"/>
        <end position="19"/>
    </location>
</feature>
<feature type="compositionally biased region" description="Polar residues" evidence="10">
    <location>
        <begin position="47"/>
        <end position="64"/>
    </location>
</feature>
<dbReference type="InterPro" id="IPR017441">
    <property type="entry name" value="Protein_kinase_ATP_BS"/>
</dbReference>
<dbReference type="Pfam" id="PF00069">
    <property type="entry name" value="Pkinase"/>
    <property type="match status" value="1"/>
</dbReference>
<keyword evidence="4 12" id="KW-0418">Kinase</keyword>
<keyword evidence="9" id="KW-0175">Coiled coil</keyword>
<reference evidence="12 13" key="1">
    <citation type="submission" date="2016-03" db="EMBL/GenBank/DDBJ databases">
        <title>How can Kluyveromyces marxianus grow so fast - potential evolutionary course in Saccharomyces Complex revealed by comparative genomics.</title>
        <authorList>
            <person name="Mo W."/>
            <person name="Lu W."/>
            <person name="Yang X."/>
            <person name="Qi J."/>
            <person name="Lv H."/>
        </authorList>
    </citation>
    <scope>NUCLEOTIDE SEQUENCE [LARGE SCALE GENOMIC DNA]</scope>
    <source>
        <strain evidence="12 13">FIM1</strain>
    </source>
</reference>
<dbReference type="InterPro" id="IPR011009">
    <property type="entry name" value="Kinase-like_dom_sf"/>
</dbReference>
<evidence type="ECO:0000256" key="1">
    <source>
        <dbReference type="ARBA" id="ARBA00022527"/>
    </source>
</evidence>
<dbReference type="InterPro" id="IPR008271">
    <property type="entry name" value="Ser/Thr_kinase_AS"/>
</dbReference>
<organism evidence="12 13">
    <name type="scientific">Kluyveromyces marxianus</name>
    <name type="common">Yeast</name>
    <name type="synonym">Candida kefyr</name>
    <dbReference type="NCBI Taxonomy" id="4911"/>
    <lineage>
        <taxon>Eukaryota</taxon>
        <taxon>Fungi</taxon>
        <taxon>Dikarya</taxon>
        <taxon>Ascomycota</taxon>
        <taxon>Saccharomycotina</taxon>
        <taxon>Saccharomycetes</taxon>
        <taxon>Saccharomycetales</taxon>
        <taxon>Saccharomycetaceae</taxon>
        <taxon>Kluyveromyces</taxon>
    </lineage>
</organism>
<evidence type="ECO:0000259" key="11">
    <source>
        <dbReference type="PROSITE" id="PS50011"/>
    </source>
</evidence>
<keyword evidence="5 7" id="KW-0067">ATP-binding</keyword>